<keyword evidence="2" id="KW-1185">Reference proteome</keyword>
<evidence type="ECO:0000313" key="1">
    <source>
        <dbReference type="EMBL" id="SDX96145.1"/>
    </source>
</evidence>
<dbReference type="AlphaFoldDB" id="A0A1H3FZ94"/>
<gene>
    <name evidence="1" type="ORF">SAMN05216564_102263</name>
</gene>
<protein>
    <submittedName>
        <fullName evidence="1">Uncharacterized protein</fullName>
    </submittedName>
</protein>
<proteinExistence type="predicted"/>
<name>A0A1H3FZ94_9EURY</name>
<accession>A0A1H3FZ94</accession>
<evidence type="ECO:0000313" key="2">
    <source>
        <dbReference type="Proteomes" id="UP000199079"/>
    </source>
</evidence>
<sequence>MWNFRVVWVGGAGRSVGGAGRSVGAVADRVAPPAVVSRGAMAPLVPPSARECECLTMIVANGTPYFT</sequence>
<reference evidence="2" key="1">
    <citation type="submission" date="2016-10" db="EMBL/GenBank/DDBJ databases">
        <authorList>
            <person name="Varghese N."/>
            <person name="Submissions S."/>
        </authorList>
    </citation>
    <scope>NUCLEOTIDE SEQUENCE [LARGE SCALE GENOMIC DNA]</scope>
    <source>
        <strain evidence="2">DC30,IBRC 10041,KCTC 4046</strain>
    </source>
</reference>
<organism evidence="1 2">
    <name type="scientific">Halopenitus persicus</name>
    <dbReference type="NCBI Taxonomy" id="1048396"/>
    <lineage>
        <taxon>Archaea</taxon>
        <taxon>Methanobacteriati</taxon>
        <taxon>Methanobacteriota</taxon>
        <taxon>Stenosarchaea group</taxon>
        <taxon>Halobacteria</taxon>
        <taxon>Halobacteriales</taxon>
        <taxon>Haloferacaceae</taxon>
        <taxon>Halopenitus</taxon>
    </lineage>
</organism>
<dbReference type="EMBL" id="FNPC01000002">
    <property type="protein sequence ID" value="SDX96145.1"/>
    <property type="molecule type" value="Genomic_DNA"/>
</dbReference>
<dbReference type="Proteomes" id="UP000199079">
    <property type="component" value="Unassembled WGS sequence"/>
</dbReference>